<evidence type="ECO:0000313" key="2">
    <source>
        <dbReference type="Proteomes" id="UP000007797"/>
    </source>
</evidence>
<proteinExistence type="predicted"/>
<accession>F4Q7D8</accession>
<gene>
    <name evidence="1" type="ORF">DFA_09350</name>
</gene>
<dbReference type="GeneID" id="14868178"/>
<dbReference type="KEGG" id="dfa:DFA_09350"/>
<keyword evidence="2" id="KW-1185">Reference proteome</keyword>
<dbReference type="EMBL" id="GL883024">
    <property type="protein sequence ID" value="EGG16320.1"/>
    <property type="molecule type" value="Genomic_DNA"/>
</dbReference>
<sequence>MSVFTFVEPAYNVRVSSGLIPLKYALHVINRHTISWLHSRSLMIFSNNKFLLLEKEEEDDDEDRESYLSFIV</sequence>
<dbReference type="Proteomes" id="UP000007797">
    <property type="component" value="Unassembled WGS sequence"/>
</dbReference>
<dbReference type="RefSeq" id="XP_004354704.1">
    <property type="nucleotide sequence ID" value="XM_004354652.1"/>
</dbReference>
<organism evidence="1 2">
    <name type="scientific">Cavenderia fasciculata</name>
    <name type="common">Slime mold</name>
    <name type="synonym">Dictyostelium fasciculatum</name>
    <dbReference type="NCBI Taxonomy" id="261658"/>
    <lineage>
        <taxon>Eukaryota</taxon>
        <taxon>Amoebozoa</taxon>
        <taxon>Evosea</taxon>
        <taxon>Eumycetozoa</taxon>
        <taxon>Dictyostelia</taxon>
        <taxon>Acytosteliales</taxon>
        <taxon>Cavenderiaceae</taxon>
        <taxon>Cavenderia</taxon>
    </lineage>
</organism>
<evidence type="ECO:0000313" key="1">
    <source>
        <dbReference type="EMBL" id="EGG16320.1"/>
    </source>
</evidence>
<protein>
    <submittedName>
        <fullName evidence="1">Uncharacterized protein</fullName>
    </submittedName>
</protein>
<reference evidence="2" key="1">
    <citation type="journal article" date="2011" name="Genome Res.">
        <title>Phylogeny-wide analysis of social amoeba genomes highlights ancient origins for complex intercellular communication.</title>
        <authorList>
            <person name="Heidel A.J."/>
            <person name="Lawal H.M."/>
            <person name="Felder M."/>
            <person name="Schilde C."/>
            <person name="Helps N.R."/>
            <person name="Tunggal B."/>
            <person name="Rivero F."/>
            <person name="John U."/>
            <person name="Schleicher M."/>
            <person name="Eichinger L."/>
            <person name="Platzer M."/>
            <person name="Noegel A.A."/>
            <person name="Schaap P."/>
            <person name="Gloeckner G."/>
        </authorList>
    </citation>
    <scope>NUCLEOTIDE SEQUENCE [LARGE SCALE GENOMIC DNA]</scope>
    <source>
        <strain evidence="2">SH3</strain>
    </source>
</reference>
<name>F4Q7D8_CACFS</name>
<dbReference type="AlphaFoldDB" id="F4Q7D8"/>